<organism evidence="1">
    <name type="scientific">Solanum chacoense</name>
    <name type="common">Chaco potato</name>
    <dbReference type="NCBI Taxonomy" id="4108"/>
    <lineage>
        <taxon>Eukaryota</taxon>
        <taxon>Viridiplantae</taxon>
        <taxon>Streptophyta</taxon>
        <taxon>Embryophyta</taxon>
        <taxon>Tracheophyta</taxon>
        <taxon>Spermatophyta</taxon>
        <taxon>Magnoliopsida</taxon>
        <taxon>eudicotyledons</taxon>
        <taxon>Gunneridae</taxon>
        <taxon>Pentapetalae</taxon>
        <taxon>asterids</taxon>
        <taxon>lamiids</taxon>
        <taxon>Solanales</taxon>
        <taxon>Solanaceae</taxon>
        <taxon>Solanoideae</taxon>
        <taxon>Solaneae</taxon>
        <taxon>Solanum</taxon>
    </lineage>
</organism>
<accession>A0A0V0GGU9</accession>
<dbReference type="AlphaFoldDB" id="A0A0V0GGU9"/>
<protein>
    <submittedName>
        <fullName evidence="1">Putative ovule protein</fullName>
    </submittedName>
</protein>
<evidence type="ECO:0000313" key="1">
    <source>
        <dbReference type="EMBL" id="JAP06598.1"/>
    </source>
</evidence>
<name>A0A0V0GGU9_SOLCH</name>
<sequence>SLEFKISSSFLVRCFAFVVEGSWLLARFVSVRCPEKGNIFSIAFSSSFSISVMSRSRIIVSL</sequence>
<proteinExistence type="predicted"/>
<reference evidence="1" key="1">
    <citation type="submission" date="2015-12" db="EMBL/GenBank/DDBJ databases">
        <title>Gene expression during late stages of embryo sac development: a critical building block for successful pollen-pistil interactions.</title>
        <authorList>
            <person name="Liu Y."/>
            <person name="Joly V."/>
            <person name="Sabar M."/>
            <person name="Matton D.P."/>
        </authorList>
    </citation>
    <scope>NUCLEOTIDE SEQUENCE</scope>
</reference>
<feature type="non-terminal residue" evidence="1">
    <location>
        <position position="1"/>
    </location>
</feature>
<dbReference type="EMBL" id="GEDG01040807">
    <property type="protein sequence ID" value="JAP06598.1"/>
    <property type="molecule type" value="Transcribed_RNA"/>
</dbReference>